<protein>
    <submittedName>
        <fullName evidence="2">Regulator</fullName>
    </submittedName>
</protein>
<dbReference type="SUPFAM" id="SSF158622">
    <property type="entry name" value="YheA/YmcA-like"/>
    <property type="match status" value="1"/>
</dbReference>
<dbReference type="Pfam" id="PF06133">
    <property type="entry name" value="Com_YlbF"/>
    <property type="match status" value="1"/>
</dbReference>
<dbReference type="Proteomes" id="UP000030528">
    <property type="component" value="Unassembled WGS sequence"/>
</dbReference>
<dbReference type="PANTHER" id="PTHR38448">
    <property type="entry name" value="REGULATORY PROTEIN YLBF-RELATED"/>
    <property type="match status" value="1"/>
</dbReference>
<name>A0A0A5IBR9_9BACI</name>
<dbReference type="InterPro" id="IPR023378">
    <property type="entry name" value="YheA/YmcA-like_dom_sf"/>
</dbReference>
<dbReference type="PANTHER" id="PTHR38448:SF2">
    <property type="entry name" value="REGULATORY PROTEIN YLBF"/>
    <property type="match status" value="1"/>
</dbReference>
<dbReference type="eggNOG" id="COG3679">
    <property type="taxonomic scope" value="Bacteria"/>
</dbReference>
<dbReference type="OrthoDB" id="2157513at2"/>
<dbReference type="AlphaFoldDB" id="A0A0A5IBR9"/>
<dbReference type="RefSeq" id="WP_026799655.1">
    <property type="nucleotide sequence ID" value="NZ_AULI01000005.1"/>
</dbReference>
<proteinExistence type="predicted"/>
<dbReference type="EMBL" id="AVPE01000003">
    <property type="protein sequence ID" value="KGX93287.1"/>
    <property type="molecule type" value="Genomic_DNA"/>
</dbReference>
<comment type="caution">
    <text evidence="2">The sequence shown here is derived from an EMBL/GenBank/DDBJ whole genome shotgun (WGS) entry which is preliminary data.</text>
</comment>
<evidence type="ECO:0000313" key="2">
    <source>
        <dbReference type="EMBL" id="KGX93287.1"/>
    </source>
</evidence>
<gene>
    <name evidence="2" type="ORF">N781_12840</name>
</gene>
<sequence>MLATNETVEILDRAEKLGQMVLASETYLDYVQAKRQLEEDQEAQGLIQAFQDSKVDYEEVQRFGRYHPDYNSITKAVRLKKRDMDMNDSVANYKIAERNLQKLLDEISGLIANSVSPQIKAPKDGAVFQDTGSGCGCGSGGACGCAS</sequence>
<dbReference type="InterPro" id="IPR010368">
    <property type="entry name" value="Com_YlbF"/>
</dbReference>
<dbReference type="Gene3D" id="1.20.1500.10">
    <property type="entry name" value="YheA/YmcA-like"/>
    <property type="match status" value="1"/>
</dbReference>
<dbReference type="InterPro" id="IPR052767">
    <property type="entry name" value="Bact_com_dev_regulator"/>
</dbReference>
<keyword evidence="3" id="KW-1185">Reference proteome</keyword>
<accession>A0A0A5IBR9</accession>
<evidence type="ECO:0000313" key="3">
    <source>
        <dbReference type="Proteomes" id="UP000030528"/>
    </source>
</evidence>
<reference evidence="2 3" key="1">
    <citation type="submission" date="2013-08" db="EMBL/GenBank/DDBJ databases">
        <authorList>
            <person name="Huang J."/>
            <person name="Wang G."/>
        </authorList>
    </citation>
    <scope>NUCLEOTIDE SEQUENCE [LARGE SCALE GENOMIC DNA]</scope>
    <source>
        <strain evidence="2 3">JSM 076056</strain>
    </source>
</reference>
<feature type="coiled-coil region" evidence="1">
    <location>
        <begin position="86"/>
        <end position="113"/>
    </location>
</feature>
<evidence type="ECO:0000256" key="1">
    <source>
        <dbReference type="SAM" id="Coils"/>
    </source>
</evidence>
<dbReference type="STRING" id="1385510.GCA_000425205_01203"/>
<keyword evidence="1" id="KW-0175">Coiled coil</keyword>
<organism evidence="2 3">
    <name type="scientific">Pontibacillus halophilus JSM 076056 = DSM 19796</name>
    <dbReference type="NCBI Taxonomy" id="1385510"/>
    <lineage>
        <taxon>Bacteria</taxon>
        <taxon>Bacillati</taxon>
        <taxon>Bacillota</taxon>
        <taxon>Bacilli</taxon>
        <taxon>Bacillales</taxon>
        <taxon>Bacillaceae</taxon>
        <taxon>Pontibacillus</taxon>
    </lineage>
</organism>